<gene>
    <name evidence="1" type="ORF">SDC9_54329</name>
</gene>
<dbReference type="EMBL" id="VSSQ01001402">
    <property type="protein sequence ID" value="MPM08017.1"/>
    <property type="molecule type" value="Genomic_DNA"/>
</dbReference>
<sequence>MVTSTKNDISLCKSKRVEQFPTLDGYIIYNSPKYCSYLQKNENVIIRKSMNSFVYTNITSYPFSIGTTVSAIALALSAPTATVIYVLSAISVAISATNKIQEAVSLCGGMTCNYYATLIGTVWDETYQDAYVIAYNRGPVNGRLNGGYSSATSTNSFVWNLLNGYTPDFISPAYNPNTVASLTMANYIQNLYDNNGMCLLPVY</sequence>
<reference evidence="1" key="1">
    <citation type="submission" date="2019-08" db="EMBL/GenBank/DDBJ databases">
        <authorList>
            <person name="Kucharzyk K."/>
            <person name="Murdoch R.W."/>
            <person name="Higgins S."/>
            <person name="Loffler F."/>
        </authorList>
    </citation>
    <scope>NUCLEOTIDE SEQUENCE</scope>
</reference>
<name>A0A644WWE8_9ZZZZ</name>
<accession>A0A644WWE8</accession>
<dbReference type="AlphaFoldDB" id="A0A644WWE8"/>
<protein>
    <submittedName>
        <fullName evidence="1">Uncharacterized protein</fullName>
    </submittedName>
</protein>
<organism evidence="1">
    <name type="scientific">bioreactor metagenome</name>
    <dbReference type="NCBI Taxonomy" id="1076179"/>
    <lineage>
        <taxon>unclassified sequences</taxon>
        <taxon>metagenomes</taxon>
        <taxon>ecological metagenomes</taxon>
    </lineage>
</organism>
<comment type="caution">
    <text evidence="1">The sequence shown here is derived from an EMBL/GenBank/DDBJ whole genome shotgun (WGS) entry which is preliminary data.</text>
</comment>
<proteinExistence type="predicted"/>
<evidence type="ECO:0000313" key="1">
    <source>
        <dbReference type="EMBL" id="MPM08017.1"/>
    </source>
</evidence>